<evidence type="ECO:0000256" key="3">
    <source>
        <dbReference type="ARBA" id="ARBA00023004"/>
    </source>
</evidence>
<dbReference type="PANTHER" id="PTHR33546">
    <property type="entry name" value="LARGE, MULTIFUNCTIONAL SECRETED PROTEIN-RELATED"/>
    <property type="match status" value="1"/>
</dbReference>
<dbReference type="Gene3D" id="1.10.760.10">
    <property type="entry name" value="Cytochrome c-like domain"/>
    <property type="match status" value="1"/>
</dbReference>
<sequence length="1348" mass="151333">MCCDNSYVSNGSLSKADVQNISLVGGSLISNMDNHPYFETYLVRYFQTPDFSLRNIGWPADDVFGLARSQFGSAQNTQSWKPPSAEEGFGSKVLFEHIKKTNPKTLLIGYGAEAAFYRDEEEMKLFQSGYVRLLDFADSLVNKVILLSPPMHEKKDPLDESYREKNEQLAKVTSFIKGEAESRGYDFIDLNSALITDSSSRKFTTNGVQLSDEGYQRMTEIMVDHLGLELESEFGLSLDENSKATESQNASISDWKSTLRGASFKLKPNAGVYKGKITSETPIAIYVDGELCTKSMDTFSTLVIPNELALHERLVSTIQEKNRLFNYQIRPLNEAYIYLFRKHEMGHLAYEMDELAELVKEKETEIHGLIKSEAHDIEIEQIKPWVAPRKYPDDEVPNFIPEPNVEEELAAFKLSDEIEISLFAKDPMIANPININWDLEGRAWIATSSTYPHIVPGREPNDKIIILEDTDGDGQADKHTVFAENLLVPHSVMPVKGGAYVTSTTEFLFLEDTDGDDVADKRHVIFSGFGNADIHHTIHGLQWMPWGDLHFIQSIYINSFIDTPNGPRILNGSGVWKFRPETQDLEIYSRGLVNPWGETLNEWGEIFATDGAGGNGLAYMFPGSAHRSAVGTSKILNELNSSKPKYTAAQIINNDHFPSEWKGSLITSDFRANRTVRYELGPDKSGFKAEEVQTILSSEHRAFRPVDSKIGPDGALYIVDWYNPIIDHGEVDFHHPVRDKTHGRIWKVKNKKKDLFPTVNFKKLSIDELFGHLKSTKQFDRGQAIRALVENEVDPQVVVDWISNLRNGEANYSRNRVHGLWLLASLNHYDPKVLRSFLDSSNKNERVVGLRMLSHFGKEKDFVEKLNALIQDSQPAVRLSAILSIQHLGTYESVEMLMKTLDAPMDENIDYALSMALENLKDVWLEQWKSNENIFDGNIEKQMFALLSVEDQRTVPILSELLENKITDKKLEGRAWNLLAKIGDGPTKEMILEKAIADQESKYLRTMVYAPGSYDAVPEDLGLLEQVIKHDSLYMRLEGLRLAKRWKAAELSDEIKRIANETTFDNERLESFRTLYALDNESFVIEKAQGSDTLSIIEATTAWIEQDAEASKNHAIGLLSKIENQDEAKAIYNAFRNQDGGALILEEALKGITIPEGIASAGLEILQASGINYGSLEAQLRESGLISSVGMELTQEEKEELIKDALASGNSNRGRNIYRSKDLLCATCHQVNNVGGLSGPPLGSIGAFMTPNAILDAVINPNGDIKQNYETIVITKTDGEIVSGILNRKTNQSVLLRQANSKVIEIPNDEIQKTDVSEYSLMPIGLTRNLSRDELKDLLAYLVKLKGE</sequence>
<dbReference type="SUPFAM" id="SSF46626">
    <property type="entry name" value="Cytochrome c"/>
    <property type="match status" value="1"/>
</dbReference>
<evidence type="ECO:0000256" key="1">
    <source>
        <dbReference type="ARBA" id="ARBA00022617"/>
    </source>
</evidence>
<dbReference type="GO" id="GO:0046872">
    <property type="term" value="F:metal ion binding"/>
    <property type="evidence" value="ECO:0007669"/>
    <property type="project" value="UniProtKB-KW"/>
</dbReference>
<dbReference type="InterPro" id="IPR011042">
    <property type="entry name" value="6-blade_b-propeller_TolB-like"/>
</dbReference>
<evidence type="ECO:0000259" key="5">
    <source>
        <dbReference type="PROSITE" id="PS51007"/>
    </source>
</evidence>
<proteinExistence type="predicted"/>
<dbReference type="Gene3D" id="3.40.50.1110">
    <property type="entry name" value="SGNH hydrolase"/>
    <property type="match status" value="1"/>
</dbReference>
<dbReference type="GO" id="GO:0009055">
    <property type="term" value="F:electron transfer activity"/>
    <property type="evidence" value="ECO:0007669"/>
    <property type="project" value="InterPro"/>
</dbReference>
<evidence type="ECO:0000313" key="6">
    <source>
        <dbReference type="EMBL" id="GLR18678.1"/>
    </source>
</evidence>
<dbReference type="NCBIfam" id="TIGR02604">
    <property type="entry name" value="Piru_Ver_Nterm"/>
    <property type="match status" value="1"/>
</dbReference>
<evidence type="ECO:0000256" key="4">
    <source>
        <dbReference type="PROSITE-ProRule" id="PRU00433"/>
    </source>
</evidence>
<dbReference type="SUPFAM" id="SSF48371">
    <property type="entry name" value="ARM repeat"/>
    <property type="match status" value="1"/>
</dbReference>
<dbReference type="InterPro" id="IPR036514">
    <property type="entry name" value="SGNH_hydro_sf"/>
</dbReference>
<dbReference type="PROSITE" id="PS51007">
    <property type="entry name" value="CYTC"/>
    <property type="match status" value="1"/>
</dbReference>
<dbReference type="SUPFAM" id="SSF63829">
    <property type="entry name" value="Calcium-dependent phosphotriesterase"/>
    <property type="match status" value="1"/>
</dbReference>
<accession>A0AA37SV45</accession>
<comment type="caution">
    <text evidence="6">The sequence shown here is derived from an EMBL/GenBank/DDBJ whole genome shotgun (WGS) entry which is preliminary data.</text>
</comment>
<keyword evidence="1 4" id="KW-0349">Heme</keyword>
<dbReference type="GO" id="GO:0016788">
    <property type="term" value="F:hydrolase activity, acting on ester bonds"/>
    <property type="evidence" value="ECO:0007669"/>
    <property type="project" value="UniProtKB-ARBA"/>
</dbReference>
<protein>
    <recommendedName>
        <fullName evidence="5">Cytochrome c domain-containing protein</fullName>
    </recommendedName>
</protein>
<dbReference type="EMBL" id="BSOH01000021">
    <property type="protein sequence ID" value="GLR18678.1"/>
    <property type="molecule type" value="Genomic_DNA"/>
</dbReference>
<dbReference type="InterPro" id="IPR009056">
    <property type="entry name" value="Cyt_c-like_dom"/>
</dbReference>
<dbReference type="InterPro" id="IPR036909">
    <property type="entry name" value="Cyt_c-like_dom_sf"/>
</dbReference>
<dbReference type="Gene3D" id="2.120.10.30">
    <property type="entry name" value="TolB, C-terminal domain"/>
    <property type="match status" value="1"/>
</dbReference>
<evidence type="ECO:0000256" key="2">
    <source>
        <dbReference type="ARBA" id="ARBA00022723"/>
    </source>
</evidence>
<evidence type="ECO:0000313" key="7">
    <source>
        <dbReference type="Proteomes" id="UP001156666"/>
    </source>
</evidence>
<dbReference type="NCBIfam" id="TIGR02603">
    <property type="entry name" value="CxxCH_TIGR02603"/>
    <property type="match status" value="1"/>
</dbReference>
<dbReference type="InterPro" id="IPR011989">
    <property type="entry name" value="ARM-like"/>
</dbReference>
<dbReference type="InterPro" id="IPR016024">
    <property type="entry name" value="ARM-type_fold"/>
</dbReference>
<keyword evidence="3 4" id="KW-0408">Iron</keyword>
<dbReference type="PANTHER" id="PTHR33546:SF1">
    <property type="entry name" value="LARGE, MULTIFUNCTIONAL SECRETED PROTEIN"/>
    <property type="match status" value="1"/>
</dbReference>
<reference evidence="6" key="1">
    <citation type="journal article" date="2014" name="Int. J. Syst. Evol. Microbiol.">
        <title>Complete genome sequence of Corynebacterium casei LMG S-19264T (=DSM 44701T), isolated from a smear-ripened cheese.</title>
        <authorList>
            <consortium name="US DOE Joint Genome Institute (JGI-PGF)"/>
            <person name="Walter F."/>
            <person name="Albersmeier A."/>
            <person name="Kalinowski J."/>
            <person name="Ruckert C."/>
        </authorList>
    </citation>
    <scope>NUCLEOTIDE SEQUENCE</scope>
    <source>
        <strain evidence="6">NBRC 108769</strain>
    </source>
</reference>
<gene>
    <name evidence="6" type="ORF">GCM10007940_32940</name>
</gene>
<dbReference type="Proteomes" id="UP001156666">
    <property type="component" value="Unassembled WGS sequence"/>
</dbReference>
<feature type="domain" description="Cytochrome c" evidence="5">
    <location>
        <begin position="1209"/>
        <end position="1346"/>
    </location>
</feature>
<name>A0AA37SV45_9BACT</name>
<dbReference type="SUPFAM" id="SSF52266">
    <property type="entry name" value="SGNH hydrolase"/>
    <property type="match status" value="1"/>
</dbReference>
<dbReference type="InterPro" id="IPR013427">
    <property type="entry name" value="Haem-bd_dom_put"/>
</dbReference>
<dbReference type="InterPro" id="IPR055557">
    <property type="entry name" value="DUF7133"/>
</dbReference>
<keyword evidence="7" id="KW-1185">Reference proteome</keyword>
<reference evidence="6" key="2">
    <citation type="submission" date="2023-01" db="EMBL/GenBank/DDBJ databases">
        <title>Draft genome sequence of Portibacter lacus strain NBRC 108769.</title>
        <authorList>
            <person name="Sun Q."/>
            <person name="Mori K."/>
        </authorList>
    </citation>
    <scope>NUCLEOTIDE SEQUENCE</scope>
    <source>
        <strain evidence="6">NBRC 108769</strain>
    </source>
</reference>
<dbReference type="Pfam" id="PF23500">
    <property type="entry name" value="DUF7133"/>
    <property type="match status" value="1"/>
</dbReference>
<organism evidence="6 7">
    <name type="scientific">Portibacter lacus</name>
    <dbReference type="NCBI Taxonomy" id="1099794"/>
    <lineage>
        <taxon>Bacteria</taxon>
        <taxon>Pseudomonadati</taxon>
        <taxon>Bacteroidota</taxon>
        <taxon>Saprospiria</taxon>
        <taxon>Saprospirales</taxon>
        <taxon>Haliscomenobacteraceae</taxon>
        <taxon>Portibacter</taxon>
    </lineage>
</organism>
<dbReference type="Gene3D" id="1.25.10.10">
    <property type="entry name" value="Leucine-rich Repeat Variant"/>
    <property type="match status" value="1"/>
</dbReference>
<dbReference type="GO" id="GO:0020037">
    <property type="term" value="F:heme binding"/>
    <property type="evidence" value="ECO:0007669"/>
    <property type="project" value="InterPro"/>
</dbReference>
<dbReference type="InterPro" id="IPR013428">
    <property type="entry name" value="Membrane-bound_put_N"/>
</dbReference>
<keyword evidence="2 4" id="KW-0479">Metal-binding</keyword>